<evidence type="ECO:0000259" key="3">
    <source>
        <dbReference type="Pfam" id="PF07282"/>
    </source>
</evidence>
<dbReference type="Proteomes" id="UP000242381">
    <property type="component" value="Unassembled WGS sequence"/>
</dbReference>
<accession>A0A1X0RMY5</accession>
<dbReference type="Pfam" id="PF07282">
    <property type="entry name" value="Cas12f1-like_TNB"/>
    <property type="match status" value="1"/>
</dbReference>
<dbReference type="VEuPathDB" id="FungiDB:BCV72DRAFT_264421"/>
<dbReference type="GO" id="GO:0003677">
    <property type="term" value="F:DNA binding"/>
    <property type="evidence" value="ECO:0007669"/>
    <property type="project" value="UniProtKB-KW"/>
</dbReference>
<gene>
    <name evidence="4" type="ORF">BCV71DRAFT_239297</name>
</gene>
<dbReference type="EMBL" id="KV921539">
    <property type="protein sequence ID" value="ORE13405.1"/>
    <property type="molecule type" value="Genomic_DNA"/>
</dbReference>
<evidence type="ECO:0000256" key="1">
    <source>
        <dbReference type="ARBA" id="ARBA00023125"/>
    </source>
</evidence>
<keyword evidence="1" id="KW-0238">DNA-binding</keyword>
<dbReference type="InterPro" id="IPR010095">
    <property type="entry name" value="Cas12f1-like_TNB"/>
</dbReference>
<evidence type="ECO:0000313" key="5">
    <source>
        <dbReference type="Proteomes" id="UP000242381"/>
    </source>
</evidence>
<dbReference type="OMA" id="CTSKVCH"/>
<evidence type="ECO:0000256" key="2">
    <source>
        <dbReference type="SAM" id="MobiDB-lite"/>
    </source>
</evidence>
<feature type="region of interest" description="Disordered" evidence="2">
    <location>
        <begin position="1"/>
        <end position="24"/>
    </location>
</feature>
<organism evidence="4 5">
    <name type="scientific">Rhizopus microsporus</name>
    <dbReference type="NCBI Taxonomy" id="58291"/>
    <lineage>
        <taxon>Eukaryota</taxon>
        <taxon>Fungi</taxon>
        <taxon>Fungi incertae sedis</taxon>
        <taxon>Mucoromycota</taxon>
        <taxon>Mucoromycotina</taxon>
        <taxon>Mucoromycetes</taxon>
        <taxon>Mucorales</taxon>
        <taxon>Mucorineae</taxon>
        <taxon>Rhizopodaceae</taxon>
        <taxon>Rhizopus</taxon>
    </lineage>
</organism>
<proteinExistence type="predicted"/>
<feature type="domain" description="Cas12f1-like TNB" evidence="3">
    <location>
        <begin position="50"/>
        <end position="110"/>
    </location>
</feature>
<evidence type="ECO:0000313" key="4">
    <source>
        <dbReference type="EMBL" id="ORE13405.1"/>
    </source>
</evidence>
<name>A0A1X0RMY5_RHIZD</name>
<protein>
    <recommendedName>
        <fullName evidence="3">Cas12f1-like TNB domain-containing protein</fullName>
    </recommendedName>
</protein>
<reference evidence="4 5" key="1">
    <citation type="journal article" date="2016" name="Proc. Natl. Acad. Sci. U.S.A.">
        <title>Lipid metabolic changes in an early divergent fungus govern the establishment of a mutualistic symbiosis with endobacteria.</title>
        <authorList>
            <person name="Lastovetsky O.A."/>
            <person name="Gaspar M.L."/>
            <person name="Mondo S.J."/>
            <person name="LaButti K.M."/>
            <person name="Sandor L."/>
            <person name="Grigoriev I.V."/>
            <person name="Henry S.A."/>
            <person name="Pawlowska T.E."/>
        </authorList>
    </citation>
    <scope>NUCLEOTIDE SEQUENCE [LARGE SCALE GENOMIC DNA]</scope>
    <source>
        <strain evidence="4 5">ATCC 11559</strain>
    </source>
</reference>
<dbReference type="AlphaFoldDB" id="A0A1X0RMY5"/>
<sequence>MIRVKGKNKKTKRKKKRKGKHLSKVNQKKGLVKIKTHRVGVTEVLYKQLKKRQKSGELLLAMMNEFCTSKVCHPCQDMTLTTTMIDLHSVLTCKSCGIIWQRDLNAFKNIFKISKDINTGYSRPPIFL</sequence>